<name>A0A8S3B1G4_9BILA</name>
<dbReference type="Proteomes" id="UP000676336">
    <property type="component" value="Unassembled WGS sequence"/>
</dbReference>
<protein>
    <submittedName>
        <fullName evidence="2">Uncharacterized protein</fullName>
    </submittedName>
</protein>
<dbReference type="Proteomes" id="UP000681967">
    <property type="component" value="Unassembled WGS sequence"/>
</dbReference>
<feature type="non-terminal residue" evidence="2">
    <location>
        <position position="66"/>
    </location>
</feature>
<dbReference type="EMBL" id="CAJOBI010140116">
    <property type="protein sequence ID" value="CAF4763795.1"/>
    <property type="molecule type" value="Genomic_DNA"/>
</dbReference>
<evidence type="ECO:0000313" key="3">
    <source>
        <dbReference type="Proteomes" id="UP000681967"/>
    </source>
</evidence>
<proteinExistence type="predicted"/>
<evidence type="ECO:0000313" key="2">
    <source>
        <dbReference type="EMBL" id="CAF4774366.1"/>
    </source>
</evidence>
<accession>A0A8S3B1G4</accession>
<comment type="caution">
    <text evidence="2">The sequence shown here is derived from an EMBL/GenBank/DDBJ whole genome shotgun (WGS) entry which is preliminary data.</text>
</comment>
<dbReference type="EMBL" id="CAJOBH010134369">
    <property type="protein sequence ID" value="CAF4774366.1"/>
    <property type="molecule type" value="Genomic_DNA"/>
</dbReference>
<organism evidence="2 3">
    <name type="scientific">Rotaria magnacalcarata</name>
    <dbReference type="NCBI Taxonomy" id="392030"/>
    <lineage>
        <taxon>Eukaryota</taxon>
        <taxon>Metazoa</taxon>
        <taxon>Spiralia</taxon>
        <taxon>Gnathifera</taxon>
        <taxon>Rotifera</taxon>
        <taxon>Eurotatoria</taxon>
        <taxon>Bdelloidea</taxon>
        <taxon>Philodinida</taxon>
        <taxon>Philodinidae</taxon>
        <taxon>Rotaria</taxon>
    </lineage>
</organism>
<evidence type="ECO:0000313" key="1">
    <source>
        <dbReference type="EMBL" id="CAF4763795.1"/>
    </source>
</evidence>
<sequence length="66" mass="7820">RARSISTSRREWEPYQLSDFEVRGRSRTPERRSNLRSTTTCLHNDYDSHNSDDVKYLEFHSAIDCA</sequence>
<reference evidence="2" key="1">
    <citation type="submission" date="2021-02" db="EMBL/GenBank/DDBJ databases">
        <authorList>
            <person name="Nowell W R."/>
        </authorList>
    </citation>
    <scope>NUCLEOTIDE SEQUENCE</scope>
</reference>
<gene>
    <name evidence="2" type="ORF">BYL167_LOCUS47042</name>
    <name evidence="1" type="ORF">SMN809_LOCUS45651</name>
</gene>
<feature type="non-terminal residue" evidence="2">
    <location>
        <position position="1"/>
    </location>
</feature>
<dbReference type="AlphaFoldDB" id="A0A8S3B1G4"/>